<evidence type="ECO:0000313" key="5">
    <source>
        <dbReference type="Proteomes" id="UP000240957"/>
    </source>
</evidence>
<feature type="signal peptide" evidence="2">
    <location>
        <begin position="1"/>
        <end position="17"/>
    </location>
</feature>
<dbReference type="EMBL" id="PYIX02000050">
    <property type="protein sequence ID" value="RFC81926.1"/>
    <property type="molecule type" value="Genomic_DNA"/>
</dbReference>
<feature type="region of interest" description="Disordered" evidence="1">
    <location>
        <begin position="23"/>
        <end position="88"/>
    </location>
</feature>
<evidence type="ECO:0000256" key="1">
    <source>
        <dbReference type="SAM" id="MobiDB-lite"/>
    </source>
</evidence>
<reference evidence="3" key="4">
    <citation type="submission" date="2024-09" db="EMBL/GenBank/DDBJ databases">
        <authorList>
            <person name="Sun Q."/>
            <person name="Mori K."/>
        </authorList>
    </citation>
    <scope>NUCLEOTIDE SEQUENCE</scope>
    <source>
        <strain evidence="3">KCTC 62575</strain>
    </source>
</reference>
<accession>A0A371YKD6</accession>
<sequence>MKKLGLISLLLTGVSFAAVGCTSTESTSTPETAATQQSSQVEENSAQASTLDHSSQTGVAVQSDPTLQQAEPVQVNPETDVVEQPAAQ</sequence>
<organism evidence="4 5">
    <name type="scientific">Acinetobacter sichuanensis</name>
    <dbReference type="NCBI Taxonomy" id="2136183"/>
    <lineage>
        <taxon>Bacteria</taxon>
        <taxon>Pseudomonadati</taxon>
        <taxon>Pseudomonadota</taxon>
        <taxon>Gammaproteobacteria</taxon>
        <taxon>Moraxellales</taxon>
        <taxon>Moraxellaceae</taxon>
        <taxon>Acinetobacter</taxon>
    </lineage>
</organism>
<dbReference type="Proteomes" id="UP001595455">
    <property type="component" value="Unassembled WGS sequence"/>
</dbReference>
<dbReference type="Proteomes" id="UP000240957">
    <property type="component" value="Unassembled WGS sequence"/>
</dbReference>
<dbReference type="RefSeq" id="WP_107009834.1">
    <property type="nucleotide sequence ID" value="NZ_JAVIDQ010000022.1"/>
</dbReference>
<dbReference type="EMBL" id="JBHRSF010000035">
    <property type="protein sequence ID" value="MFC2995698.1"/>
    <property type="molecule type" value="Genomic_DNA"/>
</dbReference>
<comment type="caution">
    <text evidence="4">The sequence shown here is derived from an EMBL/GenBank/DDBJ whole genome shotgun (WGS) entry which is preliminary data.</text>
</comment>
<gene>
    <name evidence="3" type="ORF">ACFODO_10525</name>
    <name evidence="4" type="ORF">C9E89_019285</name>
</gene>
<keyword evidence="6" id="KW-1185">Reference proteome</keyword>
<name>A0A371YKD6_9GAMM</name>
<dbReference type="PROSITE" id="PS51257">
    <property type="entry name" value="PROKAR_LIPOPROTEIN"/>
    <property type="match status" value="1"/>
</dbReference>
<protein>
    <submittedName>
        <fullName evidence="4">Molybdenum ABC transporter substrate-binding protein</fullName>
    </submittedName>
</protein>
<evidence type="ECO:0000313" key="3">
    <source>
        <dbReference type="EMBL" id="MFC2995698.1"/>
    </source>
</evidence>
<feature type="chain" id="PRO_5016606306" evidence="2">
    <location>
        <begin position="18"/>
        <end position="88"/>
    </location>
</feature>
<feature type="compositionally biased region" description="Polar residues" evidence="1">
    <location>
        <begin position="41"/>
        <end position="71"/>
    </location>
</feature>
<feature type="compositionally biased region" description="Low complexity" evidence="1">
    <location>
        <begin position="23"/>
        <end position="40"/>
    </location>
</feature>
<reference evidence="6" key="3">
    <citation type="journal article" date="2019" name="Int. J. Syst. Evol. Microbiol.">
        <title>The Global Catalogue of Microorganisms (GCM) 10K type strain sequencing project: providing services to taxonomists for standard genome sequencing and annotation.</title>
        <authorList>
            <consortium name="The Broad Institute Genomics Platform"/>
            <consortium name="The Broad Institute Genome Sequencing Center for Infectious Disease"/>
            <person name="Wu L."/>
            <person name="Ma J."/>
        </authorList>
    </citation>
    <scope>NUCLEOTIDE SEQUENCE [LARGE SCALE GENOMIC DNA]</scope>
    <source>
        <strain evidence="6">KCTC 62575</strain>
    </source>
</reference>
<evidence type="ECO:0000313" key="4">
    <source>
        <dbReference type="EMBL" id="RFC81926.1"/>
    </source>
</evidence>
<dbReference type="OrthoDB" id="6694695at2"/>
<dbReference type="AlphaFoldDB" id="A0A371YKD6"/>
<proteinExistence type="predicted"/>
<reference evidence="3" key="1">
    <citation type="journal article" date="2014" name="Int. J. Syst. Evol. Microbiol.">
        <title>Complete genome of a new Firmicutes species belonging to the dominant human colonic microbiota ('Ruminococcus bicirculans') reveals two chromosomes and a selective capacity to utilize plant glucans.</title>
        <authorList>
            <consortium name="NISC Comparative Sequencing Program"/>
            <person name="Wegmann U."/>
            <person name="Louis P."/>
            <person name="Goesmann A."/>
            <person name="Henrissat B."/>
            <person name="Duncan S.H."/>
            <person name="Flint H.J."/>
        </authorList>
    </citation>
    <scope>NUCLEOTIDE SEQUENCE</scope>
    <source>
        <strain evidence="3">KCTC 62575</strain>
    </source>
</reference>
<keyword evidence="2" id="KW-0732">Signal</keyword>
<evidence type="ECO:0000256" key="2">
    <source>
        <dbReference type="SAM" id="SignalP"/>
    </source>
</evidence>
<reference evidence="4 5" key="2">
    <citation type="submission" date="2018-08" db="EMBL/GenBank/DDBJ databases">
        <title>The draft genome of Acinetobacter sichuanensis strain WCHAc060041.</title>
        <authorList>
            <person name="Qin J."/>
            <person name="Feng Y."/>
            <person name="Zong Z."/>
        </authorList>
    </citation>
    <scope>NUCLEOTIDE SEQUENCE [LARGE SCALE GENOMIC DNA]</scope>
    <source>
        <strain evidence="4 5">WCHAc060041</strain>
    </source>
</reference>
<evidence type="ECO:0000313" key="6">
    <source>
        <dbReference type="Proteomes" id="UP001595455"/>
    </source>
</evidence>